<evidence type="ECO:0000313" key="13">
    <source>
        <dbReference type="Proteomes" id="UP000237839"/>
    </source>
</evidence>
<evidence type="ECO:0000256" key="10">
    <source>
        <dbReference type="RuleBase" id="RU364102"/>
    </source>
</evidence>
<dbReference type="Pfam" id="PF01514">
    <property type="entry name" value="YscJ_FliF"/>
    <property type="match status" value="1"/>
</dbReference>
<keyword evidence="9 10" id="KW-0449">Lipoprotein</keyword>
<keyword evidence="4 10" id="KW-0732">Signal</keyword>
<feature type="transmembrane region" description="Helical" evidence="10">
    <location>
        <begin position="206"/>
        <end position="226"/>
    </location>
</feature>
<dbReference type="InterPro" id="IPR003282">
    <property type="entry name" value="T3SS_SctJ"/>
</dbReference>
<evidence type="ECO:0000313" key="12">
    <source>
        <dbReference type="EMBL" id="PRC93878.1"/>
    </source>
</evidence>
<dbReference type="PANTHER" id="PTHR30046:SF3">
    <property type="entry name" value="SECRETION SYSTEM APPARATUS LIPOPROTEIN SSAJ"/>
    <property type="match status" value="1"/>
</dbReference>
<organism evidence="12 13">
    <name type="scientific">Solimicrobium silvestre</name>
    <dbReference type="NCBI Taxonomy" id="2099400"/>
    <lineage>
        <taxon>Bacteria</taxon>
        <taxon>Pseudomonadati</taxon>
        <taxon>Pseudomonadota</taxon>
        <taxon>Betaproteobacteria</taxon>
        <taxon>Burkholderiales</taxon>
        <taxon>Oxalobacteraceae</taxon>
        <taxon>Solimicrobium</taxon>
    </lineage>
</organism>
<evidence type="ECO:0000256" key="3">
    <source>
        <dbReference type="ARBA" id="ARBA00022448"/>
    </source>
</evidence>
<evidence type="ECO:0000256" key="2">
    <source>
        <dbReference type="ARBA" id="ARBA00009509"/>
    </source>
</evidence>
<dbReference type="RefSeq" id="WP_105531156.1">
    <property type="nucleotide sequence ID" value="NZ_PUGF01000005.1"/>
</dbReference>
<keyword evidence="10" id="KW-0812">Transmembrane</keyword>
<dbReference type="PANTHER" id="PTHR30046">
    <property type="entry name" value="FLAGELLAR M-RING PROTEIN"/>
    <property type="match status" value="1"/>
</dbReference>
<dbReference type="InterPro" id="IPR006182">
    <property type="entry name" value="FliF_N_dom"/>
</dbReference>
<proteinExistence type="inferred from homology"/>
<dbReference type="InterPro" id="IPR043427">
    <property type="entry name" value="YscJ/FliF"/>
</dbReference>
<evidence type="ECO:0000256" key="4">
    <source>
        <dbReference type="ARBA" id="ARBA00022729"/>
    </source>
</evidence>
<keyword evidence="3" id="KW-0813">Transport</keyword>
<sequence>MNKLAIMGLLCLTLVGCKQESLLKGLDQGQANEVVAVLHRNNIESGKRDNGKTGYSVDVDKVDFAAAVDILKSYDLPSRKAVQIADMFPVDSLVASPRAEKARLYSGIEQRLEQSLYTIAGVVSARVHVSYDLDAGEGGRTVRPVHLSALASYEGDVDVPALINDIKRFLKNSFTEVGYDNISVVLSRRTALQHETPRKLEKSDGGMLAGVLAVLVAAIAALMWLWHKYGDKGKARLKIMRDEKTN</sequence>
<dbReference type="Gene3D" id="3.30.70.1530">
    <property type="entry name" value="Hypothetical protein rpa1041"/>
    <property type="match status" value="1"/>
</dbReference>
<evidence type="ECO:0000256" key="6">
    <source>
        <dbReference type="ARBA" id="ARBA00023136"/>
    </source>
</evidence>
<dbReference type="AlphaFoldDB" id="A0A2S9H1N6"/>
<comment type="similarity">
    <text evidence="2 10">Belongs to the YscJ lipoprotein family.</text>
</comment>
<evidence type="ECO:0000256" key="5">
    <source>
        <dbReference type="ARBA" id="ARBA00022927"/>
    </source>
</evidence>
<dbReference type="PROSITE" id="PS51257">
    <property type="entry name" value="PROKAR_LIPOPROTEIN"/>
    <property type="match status" value="1"/>
</dbReference>
<gene>
    <name evidence="12" type="ORF">S2091_1487</name>
</gene>
<dbReference type="GO" id="GO:0009279">
    <property type="term" value="C:cell outer membrane"/>
    <property type="evidence" value="ECO:0007669"/>
    <property type="project" value="UniProtKB-SubCell"/>
</dbReference>
<evidence type="ECO:0000256" key="1">
    <source>
        <dbReference type="ARBA" id="ARBA00004459"/>
    </source>
</evidence>
<keyword evidence="6 10" id="KW-0472">Membrane</keyword>
<comment type="subcellular location">
    <subcellularLocation>
        <location evidence="1">Cell outer membrane</location>
        <topology evidence="1">Lipid-anchor</topology>
    </subcellularLocation>
</comment>
<dbReference type="GO" id="GO:0009306">
    <property type="term" value="P:protein secretion"/>
    <property type="evidence" value="ECO:0007669"/>
    <property type="project" value="InterPro"/>
</dbReference>
<dbReference type="OrthoDB" id="115186at2"/>
<dbReference type="InterPro" id="IPR045851">
    <property type="entry name" value="AMP-bd_C_sf"/>
</dbReference>
<accession>A0A2S9H1N6</accession>
<dbReference type="PRINTS" id="PR01338">
    <property type="entry name" value="TYPE3OMKPROT"/>
</dbReference>
<comment type="caution">
    <text evidence="12">The sequence shown here is derived from an EMBL/GenBank/DDBJ whole genome shotgun (WGS) entry which is preliminary data.</text>
</comment>
<keyword evidence="5" id="KW-0653">Protein transport</keyword>
<evidence type="ECO:0000256" key="8">
    <source>
        <dbReference type="ARBA" id="ARBA00023237"/>
    </source>
</evidence>
<keyword evidence="13" id="KW-1185">Reference proteome</keyword>
<keyword evidence="7 10" id="KW-0564">Palmitate</keyword>
<dbReference type="Gene3D" id="3.30.300.30">
    <property type="match status" value="1"/>
</dbReference>
<name>A0A2S9H1N6_9BURK</name>
<keyword evidence="8 10" id="KW-0998">Cell outer membrane</keyword>
<dbReference type="Proteomes" id="UP000237839">
    <property type="component" value="Unassembled WGS sequence"/>
</dbReference>
<protein>
    <recommendedName>
        <fullName evidence="10">Lipoprotein</fullName>
    </recommendedName>
</protein>
<evidence type="ECO:0000256" key="7">
    <source>
        <dbReference type="ARBA" id="ARBA00023139"/>
    </source>
</evidence>
<feature type="domain" description="Flagellar M-ring N-terminal" evidence="11">
    <location>
        <begin position="19"/>
        <end position="130"/>
    </location>
</feature>
<dbReference type="NCBIfam" id="TIGR02544">
    <property type="entry name" value="III_secr_YscJ"/>
    <property type="match status" value="1"/>
</dbReference>
<dbReference type="NCBIfam" id="NF011852">
    <property type="entry name" value="PRK15324.1"/>
    <property type="match status" value="1"/>
</dbReference>
<keyword evidence="10" id="KW-1133">Transmembrane helix</keyword>
<reference evidence="12 13" key="1">
    <citation type="submission" date="2018-02" db="EMBL/GenBank/DDBJ databases">
        <title>Solimicrobium silvestre gen. nov., sp. nov., isolated from alpine forest soil.</title>
        <authorList>
            <person name="Margesin R."/>
            <person name="Albuquerque L."/>
            <person name="Zhang D.-C."/>
            <person name="Froufe H.J.C."/>
            <person name="Severino R."/>
            <person name="Roxo I."/>
            <person name="Egas C."/>
            <person name="Da Costa M.S."/>
        </authorList>
    </citation>
    <scope>NUCLEOTIDE SEQUENCE [LARGE SCALE GENOMIC DNA]</scope>
    <source>
        <strain evidence="12 13">S20-91</strain>
    </source>
</reference>
<evidence type="ECO:0000256" key="9">
    <source>
        <dbReference type="ARBA" id="ARBA00023288"/>
    </source>
</evidence>
<evidence type="ECO:0000259" key="11">
    <source>
        <dbReference type="Pfam" id="PF01514"/>
    </source>
</evidence>
<dbReference type="EMBL" id="PUGF01000005">
    <property type="protein sequence ID" value="PRC93878.1"/>
    <property type="molecule type" value="Genomic_DNA"/>
</dbReference>